<feature type="transmembrane region" description="Helical" evidence="6">
    <location>
        <begin position="54"/>
        <end position="73"/>
    </location>
</feature>
<keyword evidence="4 6" id="KW-1133">Transmembrane helix</keyword>
<feature type="transmembrane region" description="Helical" evidence="6">
    <location>
        <begin position="28"/>
        <end position="48"/>
    </location>
</feature>
<protein>
    <submittedName>
        <fullName evidence="7">Transmembrane protein 107</fullName>
    </submittedName>
</protein>
<dbReference type="InterPro" id="IPR042127">
    <property type="entry name" value="TMEM45"/>
</dbReference>
<dbReference type="PANTHER" id="PTHR16007">
    <property type="entry name" value="EPIDIDYMAL MEMBRANE PROTEIN E9-RELATED"/>
    <property type="match status" value="1"/>
</dbReference>
<dbReference type="InterPro" id="IPR006904">
    <property type="entry name" value="DUF716"/>
</dbReference>
<reference evidence="7" key="1">
    <citation type="submission" date="2019-11" db="UniProtKB">
        <authorList>
            <consortium name="WormBaseParasite"/>
        </authorList>
    </citation>
    <scope>IDENTIFICATION</scope>
</reference>
<comment type="subcellular location">
    <subcellularLocation>
        <location evidence="1">Membrane</location>
        <topology evidence="1">Multi-pass membrane protein</topology>
    </subcellularLocation>
</comment>
<keyword evidence="5 6" id="KW-0472">Membrane</keyword>
<evidence type="ECO:0000256" key="5">
    <source>
        <dbReference type="ARBA" id="ARBA00023136"/>
    </source>
</evidence>
<keyword evidence="3 6" id="KW-0812">Transmembrane</keyword>
<dbReference type="AlphaFoldDB" id="A0A5K3FD11"/>
<organism evidence="7">
    <name type="scientific">Mesocestoides corti</name>
    <name type="common">Flatworm</name>
    <dbReference type="NCBI Taxonomy" id="53468"/>
    <lineage>
        <taxon>Eukaryota</taxon>
        <taxon>Metazoa</taxon>
        <taxon>Spiralia</taxon>
        <taxon>Lophotrochozoa</taxon>
        <taxon>Platyhelminthes</taxon>
        <taxon>Cestoda</taxon>
        <taxon>Eucestoda</taxon>
        <taxon>Cyclophyllidea</taxon>
        <taxon>Mesocestoididae</taxon>
        <taxon>Mesocestoides</taxon>
    </lineage>
</organism>
<dbReference type="PANTHER" id="PTHR16007:SF15">
    <property type="entry name" value="TRANSMEMBRANE PROTEIN 45B"/>
    <property type="match status" value="1"/>
</dbReference>
<evidence type="ECO:0000256" key="3">
    <source>
        <dbReference type="ARBA" id="ARBA00022692"/>
    </source>
</evidence>
<dbReference type="Pfam" id="PF04819">
    <property type="entry name" value="DUF716"/>
    <property type="match status" value="1"/>
</dbReference>
<proteinExistence type="inferred from homology"/>
<dbReference type="GO" id="GO:0016020">
    <property type="term" value="C:membrane"/>
    <property type="evidence" value="ECO:0007669"/>
    <property type="project" value="UniProtKB-SubCell"/>
</dbReference>
<sequence>MYAMFMLSGILEMIDFYGIVKLPRNSDYFTCFLSITTEVILFAFHLHGKTLVDVYLHTVLINVIMCIIVAGIFEAIFPTSLLAGLVRSLFLILQGTWFW</sequence>
<comment type="similarity">
    <text evidence="2">Belongs to the TMEM45 family.</text>
</comment>
<name>A0A5K3FD11_MESCO</name>
<accession>A0A5K3FD11</accession>
<dbReference type="WBParaSite" id="MCU_006441-RA">
    <property type="protein sequence ID" value="MCU_006441-RA"/>
    <property type="gene ID" value="MCU_006441"/>
</dbReference>
<evidence type="ECO:0000256" key="1">
    <source>
        <dbReference type="ARBA" id="ARBA00004141"/>
    </source>
</evidence>
<evidence type="ECO:0000256" key="2">
    <source>
        <dbReference type="ARBA" id="ARBA00006948"/>
    </source>
</evidence>
<evidence type="ECO:0000313" key="7">
    <source>
        <dbReference type="WBParaSite" id="MCU_006441-RA"/>
    </source>
</evidence>
<evidence type="ECO:0000256" key="6">
    <source>
        <dbReference type="SAM" id="Phobius"/>
    </source>
</evidence>
<evidence type="ECO:0000256" key="4">
    <source>
        <dbReference type="ARBA" id="ARBA00022989"/>
    </source>
</evidence>